<feature type="DNA-binding region" description="Homeobox" evidence="10">
    <location>
        <begin position="131"/>
        <end position="190"/>
    </location>
</feature>
<evidence type="ECO:0000256" key="5">
    <source>
        <dbReference type="ARBA" id="ARBA00022833"/>
    </source>
</evidence>
<dbReference type="InterPro" id="IPR009057">
    <property type="entry name" value="Homeodomain-like_sf"/>
</dbReference>
<feature type="compositionally biased region" description="Polar residues" evidence="12">
    <location>
        <begin position="834"/>
        <end position="846"/>
    </location>
</feature>
<feature type="domain" description="C2H2-type" evidence="14">
    <location>
        <begin position="664"/>
        <end position="694"/>
    </location>
</feature>
<evidence type="ECO:0000259" key="13">
    <source>
        <dbReference type="PROSITE" id="PS50071"/>
    </source>
</evidence>
<keyword evidence="5" id="KW-0862">Zinc</keyword>
<dbReference type="InterPro" id="IPR051968">
    <property type="entry name" value="ZnFinger_Homeobox_TR"/>
</dbReference>
<dbReference type="GO" id="GO:0000981">
    <property type="term" value="F:DNA-binding transcription factor activity, RNA polymerase II-specific"/>
    <property type="evidence" value="ECO:0007669"/>
    <property type="project" value="InterPro"/>
</dbReference>
<feature type="region of interest" description="Disordered" evidence="12">
    <location>
        <begin position="285"/>
        <end position="306"/>
    </location>
</feature>
<dbReference type="STRING" id="7757.ENSPMAP00000000488"/>
<feature type="compositionally biased region" description="Low complexity" evidence="12">
    <location>
        <begin position="1202"/>
        <end position="1220"/>
    </location>
</feature>
<dbReference type="InterPro" id="IPR036236">
    <property type="entry name" value="Znf_C2H2_sf"/>
</dbReference>
<dbReference type="GO" id="GO:0008270">
    <property type="term" value="F:zinc ion binding"/>
    <property type="evidence" value="ECO:0007669"/>
    <property type="project" value="UniProtKB-KW"/>
</dbReference>
<keyword evidence="6 10" id="KW-0238">DNA-binding</keyword>
<dbReference type="PROSITE" id="PS00028">
    <property type="entry name" value="ZINC_FINGER_C2H2_1"/>
    <property type="match status" value="4"/>
</dbReference>
<feature type="compositionally biased region" description="Low complexity" evidence="12">
    <location>
        <begin position="424"/>
        <end position="434"/>
    </location>
</feature>
<feature type="compositionally biased region" description="Polar residues" evidence="12">
    <location>
        <begin position="580"/>
        <end position="589"/>
    </location>
</feature>
<comment type="subcellular location">
    <subcellularLocation>
        <location evidence="1 10 11">Nucleus</location>
    </subcellularLocation>
</comment>
<reference evidence="15" key="2">
    <citation type="submission" date="2025-09" db="UniProtKB">
        <authorList>
            <consortium name="Ensembl"/>
        </authorList>
    </citation>
    <scope>IDENTIFICATION</scope>
</reference>
<dbReference type="HOGENOM" id="CLU_003133_0_0_1"/>
<feature type="compositionally biased region" description="Basic and acidic residues" evidence="12">
    <location>
        <begin position="1166"/>
        <end position="1198"/>
    </location>
</feature>
<evidence type="ECO:0000256" key="8">
    <source>
        <dbReference type="ARBA" id="ARBA00023242"/>
    </source>
</evidence>
<protein>
    <recommendedName>
        <fullName evidence="16">Zinc finger homeobox protein 3</fullName>
    </recommendedName>
</protein>
<dbReference type="PROSITE" id="PS00027">
    <property type="entry name" value="HOMEOBOX_1"/>
    <property type="match status" value="2"/>
</dbReference>
<feature type="DNA-binding region" description="Homeobox" evidence="10">
    <location>
        <begin position="229"/>
        <end position="288"/>
    </location>
</feature>
<feature type="compositionally biased region" description="Polar residues" evidence="12">
    <location>
        <begin position="796"/>
        <end position="809"/>
    </location>
</feature>
<feature type="compositionally biased region" description="Low complexity" evidence="12">
    <location>
        <begin position="1151"/>
        <end position="1162"/>
    </location>
</feature>
<dbReference type="GO" id="GO:0000978">
    <property type="term" value="F:RNA polymerase II cis-regulatory region sequence-specific DNA binding"/>
    <property type="evidence" value="ECO:0007669"/>
    <property type="project" value="TreeGrafter"/>
</dbReference>
<dbReference type="InterPro" id="IPR001356">
    <property type="entry name" value="HD"/>
</dbReference>
<feature type="compositionally biased region" description="Basic and acidic residues" evidence="12">
    <location>
        <begin position="286"/>
        <end position="306"/>
    </location>
</feature>
<feature type="compositionally biased region" description="Low complexity" evidence="12">
    <location>
        <begin position="885"/>
        <end position="897"/>
    </location>
</feature>
<feature type="region of interest" description="Disordered" evidence="12">
    <location>
        <begin position="539"/>
        <end position="600"/>
    </location>
</feature>
<evidence type="ECO:0000256" key="9">
    <source>
        <dbReference type="PROSITE-ProRule" id="PRU00042"/>
    </source>
</evidence>
<feature type="domain" description="C2H2-type" evidence="14">
    <location>
        <begin position="1364"/>
        <end position="1393"/>
    </location>
</feature>
<keyword evidence="4 9" id="KW-0863">Zinc-finger</keyword>
<feature type="compositionally biased region" description="Pro residues" evidence="12">
    <location>
        <begin position="32"/>
        <end position="50"/>
    </location>
</feature>
<dbReference type="PANTHER" id="PTHR45891">
    <property type="entry name" value="ZINC FINGER HOMEOBOX PROTEIN"/>
    <property type="match status" value="1"/>
</dbReference>
<feature type="compositionally biased region" description="Basic and acidic residues" evidence="12">
    <location>
        <begin position="1446"/>
        <end position="1464"/>
    </location>
</feature>
<dbReference type="SUPFAM" id="SSF46689">
    <property type="entry name" value="Homeodomain-like"/>
    <property type="match status" value="4"/>
</dbReference>
<sequence>MPFADLEKYASQYRSTYDKVYPMETMLSEPLALPPLPPPPANAQPQPQPQASPKLPTMAPQLSTTPQPTQNQVSLVPPPLDMPLFSPLMMQSLQLPPGLTQSAATSVEALSAELAQFYQQQLDANFMQQQNKRPRTRITDDQLRILRAHFNINNSPSDEQIQEMSERSCLPPKVIKHWFRNTLFKERQRNKDSPYNFSNPPTTSLEELKIMESQPQTPESVKSDQSSSRRSSRTRFSDYQLRVLQDFFDANAYPKDDEIEQLSTLLNLPTRVIVVWFQNARQKARKNYENQGDGKEQVERKEPGSERYIRTGNMSYQCKKCEVVFQRIFDLITHQKRHCYRDEEEEAALDSQADDSIDGVDQGSQHQYASSSGTPGQTSATPPSPNVLEKDKEMKAEPRVKAPHVNPEPKEEREEKPKRAETSLPQQLQQQQPPLKRPAQPASESLTPTQSSTFAQNPFQLPTSSQSQMPMNYQCEQCKMVLPSFELWQEHQRLHYLAPPGHFLHSQLIDQRPPGLDMPLLLFDPTNPLMGGQFMQTTNLSSAQSSSQSASSPTLSTSASGALKRKLDEKPGGSLGDADASTNSLNNSEDQPRDKRLRTTITPEQLEILYQKYLLDSNPTRKMLDHIAHEVGLKKRVVQVWFQNTRARERKGHFRAVGPAQVHRRCPFCRALFKARTALEAHIRSRHWHEAKRAGYNLGPLPSSQEAESSAQMQQLLDDGSMDQHDLGTSQPYKMMSDFMASHESTSMLNKSSDLSPGSNLSPGSVKVEGMDDIESPTLSSTHTSFDHGKIDNDDCSSINTAITDNTTGDEGHNDTDSNSGLLSDMKSSARGDAQQQSIATPTSDQGSDDRSWAGLVSPGMSYSARDNDNEGIVDHSETSSIADPGSPSVQSNSGSSTAKTSGMSYSGDRPGLKRFRTQMSNLQLKVLKVCFNDYRTPTMQECEILGNEIGLPKRVVQVWFQNARAKEKKSKLSLAKQYGIDQPEYDSPKMECTICGVKYGPRLTVRDHVFAISHIDKVRESVGSQLDREKEYLDPSTVRQLMAQQEFDRIKKANEALGISSAQQQQGGFDGSQMQAMNLAAAASSYPGLPPMLLPGMAGHSSLPGFPPVSSALTAPGAGVLSLPTAGIPSPGLPLPVNAGKPLKSPDPQTSNTLTVAATTTKPHPRLEKEQLAEKGKEKVHEHVARKDRNLESKVKSEFPSTSGAVASTSAAQTAHEGSVGAGGGGMDPAQLQALQAALAVDPAALLGGQFLPYIMSGIPPYYTQQIPTSAATGLPPGYLPPFFGMETSFFPYNAALSQAVAAGLSPGSLGSPGVVVQNAVEQRKEPSIGEHERGDKPRLTESKGTDSLDIYVVTVVTGKPGVACRKCQAVFGDEVSALAHQRSLCYAGQRPASARETLVRVPPTDDIHCCLACDATLSGRESLARHLRSGEHRQRSARRAAQYAKEHARVLPHSARDPDHDAASTSQTDATHPADGNRSLSSSSSSSALQNEPAPRGNGGAAAALPLGASTVTSASSRRASGVQTSPPPWDSCSDESESELSRASEDSERPAGSRAPRAVAPLDSGSTGSAQLATDFLRV</sequence>
<feature type="region of interest" description="Disordered" evidence="12">
    <location>
        <begin position="347"/>
        <end position="467"/>
    </location>
</feature>
<evidence type="ECO:0000313" key="15">
    <source>
        <dbReference type="Ensembl" id="ENSPMAP00000000488.1"/>
    </source>
</evidence>
<feature type="domain" description="Homeobox" evidence="13">
    <location>
        <begin position="911"/>
        <end position="971"/>
    </location>
</feature>
<evidence type="ECO:0000256" key="6">
    <source>
        <dbReference type="ARBA" id="ARBA00023125"/>
    </source>
</evidence>
<feature type="domain" description="C2H2-type" evidence="14">
    <location>
        <begin position="473"/>
        <end position="500"/>
    </location>
</feature>
<evidence type="ECO:0000256" key="7">
    <source>
        <dbReference type="ARBA" id="ARBA00023155"/>
    </source>
</evidence>
<evidence type="ECO:0000256" key="4">
    <source>
        <dbReference type="ARBA" id="ARBA00022771"/>
    </source>
</evidence>
<feature type="domain" description="Homeobox" evidence="13">
    <location>
        <begin position="227"/>
        <end position="287"/>
    </location>
</feature>
<evidence type="ECO:0000256" key="3">
    <source>
        <dbReference type="ARBA" id="ARBA00022737"/>
    </source>
</evidence>
<dbReference type="OMA" id="KMECTIC"/>
<dbReference type="SUPFAM" id="SSF57667">
    <property type="entry name" value="beta-beta-alpha zinc fingers"/>
    <property type="match status" value="1"/>
</dbReference>
<feature type="compositionally biased region" description="Polar residues" evidence="12">
    <location>
        <begin position="60"/>
        <end position="71"/>
    </location>
</feature>
<proteinExistence type="predicted"/>
<name>S4R5K8_PETMA</name>
<feature type="region of interest" description="Disordered" evidence="12">
    <location>
        <begin position="744"/>
        <end position="913"/>
    </location>
</feature>
<feature type="compositionally biased region" description="Basic and acidic residues" evidence="12">
    <location>
        <begin position="388"/>
        <end position="400"/>
    </location>
</feature>
<feature type="compositionally biased region" description="Polar residues" evidence="12">
    <location>
        <begin position="442"/>
        <end position="467"/>
    </location>
</feature>
<keyword evidence="7 10" id="KW-0371">Homeobox</keyword>
<organism evidence="15">
    <name type="scientific">Petromyzon marinus</name>
    <name type="common">Sea lamprey</name>
    <dbReference type="NCBI Taxonomy" id="7757"/>
    <lineage>
        <taxon>Eukaryota</taxon>
        <taxon>Metazoa</taxon>
        <taxon>Chordata</taxon>
        <taxon>Craniata</taxon>
        <taxon>Vertebrata</taxon>
        <taxon>Cyclostomata</taxon>
        <taxon>Hyperoartia</taxon>
        <taxon>Petromyzontiformes</taxon>
        <taxon>Petromyzontidae</taxon>
        <taxon>Petromyzon</taxon>
    </lineage>
</organism>
<feature type="DNA-binding region" description="Homeobox" evidence="10">
    <location>
        <begin position="594"/>
        <end position="653"/>
    </location>
</feature>
<feature type="compositionally biased region" description="Polar residues" evidence="12">
    <location>
        <begin position="362"/>
        <end position="381"/>
    </location>
</feature>
<feature type="domain" description="Homeobox" evidence="13">
    <location>
        <begin position="592"/>
        <end position="652"/>
    </location>
</feature>
<dbReference type="PROSITE" id="PS50157">
    <property type="entry name" value="ZINC_FINGER_C2H2_2"/>
    <property type="match status" value="4"/>
</dbReference>
<feature type="compositionally biased region" description="Low complexity" evidence="12">
    <location>
        <begin position="539"/>
        <end position="562"/>
    </location>
</feature>
<dbReference type="GO" id="GO:0045664">
    <property type="term" value="P:regulation of neuron differentiation"/>
    <property type="evidence" value="ECO:0007669"/>
    <property type="project" value="TreeGrafter"/>
</dbReference>
<feature type="compositionally biased region" description="Polar residues" evidence="12">
    <location>
        <begin position="744"/>
        <end position="763"/>
    </location>
</feature>
<keyword evidence="8 10" id="KW-0539">Nucleus</keyword>
<evidence type="ECO:0000259" key="14">
    <source>
        <dbReference type="PROSITE" id="PS50157"/>
    </source>
</evidence>
<keyword evidence="2" id="KW-0479">Metal-binding</keyword>
<dbReference type="GeneTree" id="ENSGT00940000156149"/>
<feature type="domain" description="C2H2-type" evidence="14">
    <location>
        <begin position="316"/>
        <end position="343"/>
    </location>
</feature>
<evidence type="ECO:0000256" key="2">
    <source>
        <dbReference type="ARBA" id="ARBA00022723"/>
    </source>
</evidence>
<dbReference type="InterPro" id="IPR013087">
    <property type="entry name" value="Znf_C2H2_type"/>
</dbReference>
<evidence type="ECO:0000256" key="12">
    <source>
        <dbReference type="SAM" id="MobiDB-lite"/>
    </source>
</evidence>
<dbReference type="Gene3D" id="1.10.10.60">
    <property type="entry name" value="Homeodomain-like"/>
    <property type="match status" value="4"/>
</dbReference>
<reference evidence="15" key="1">
    <citation type="submission" date="2025-08" db="UniProtKB">
        <authorList>
            <consortium name="Ensembl"/>
        </authorList>
    </citation>
    <scope>IDENTIFICATION</scope>
</reference>
<evidence type="ECO:0008006" key="16">
    <source>
        <dbReference type="Google" id="ProtNLM"/>
    </source>
</evidence>
<dbReference type="InterPro" id="IPR017970">
    <property type="entry name" value="Homeobox_CS"/>
</dbReference>
<feature type="region of interest" description="Disordered" evidence="12">
    <location>
        <begin position="212"/>
        <end position="234"/>
    </location>
</feature>
<evidence type="ECO:0000256" key="11">
    <source>
        <dbReference type="RuleBase" id="RU000682"/>
    </source>
</evidence>
<feature type="domain" description="Homeobox" evidence="13">
    <location>
        <begin position="129"/>
        <end position="189"/>
    </location>
</feature>
<dbReference type="CDD" id="cd00086">
    <property type="entry name" value="homeodomain"/>
    <property type="match status" value="4"/>
</dbReference>
<dbReference type="Ensembl" id="ENSPMAT00000000489.1">
    <property type="protein sequence ID" value="ENSPMAP00000000488.1"/>
    <property type="gene ID" value="ENSPMAG00000000440.1"/>
</dbReference>
<dbReference type="PANTHER" id="PTHR45891:SF4">
    <property type="entry name" value="ZINC FINGER HOMEOBOX PROTEIN 3"/>
    <property type="match status" value="1"/>
</dbReference>
<keyword evidence="3" id="KW-0677">Repeat</keyword>
<evidence type="ECO:0000256" key="10">
    <source>
        <dbReference type="PROSITE-ProRule" id="PRU00108"/>
    </source>
</evidence>
<feature type="compositionally biased region" description="Low complexity" evidence="12">
    <location>
        <begin position="1481"/>
        <end position="1525"/>
    </location>
</feature>
<feature type="compositionally biased region" description="Acidic residues" evidence="12">
    <location>
        <begin position="347"/>
        <end position="358"/>
    </location>
</feature>
<dbReference type="SMART" id="SM00355">
    <property type="entry name" value="ZnF_C2H2"/>
    <property type="match status" value="5"/>
</dbReference>
<feature type="DNA-binding region" description="Homeobox" evidence="10">
    <location>
        <begin position="913"/>
        <end position="972"/>
    </location>
</feature>
<evidence type="ECO:0000256" key="1">
    <source>
        <dbReference type="ARBA" id="ARBA00004123"/>
    </source>
</evidence>
<dbReference type="PROSITE" id="PS50071">
    <property type="entry name" value="HOMEOBOX_2"/>
    <property type="match status" value="4"/>
</dbReference>
<feature type="region of interest" description="Disordered" evidence="12">
    <location>
        <begin position="1134"/>
        <end position="1226"/>
    </location>
</feature>
<accession>S4R5K8</accession>
<dbReference type="Pfam" id="PF00046">
    <property type="entry name" value="Homeodomain"/>
    <property type="match status" value="4"/>
</dbReference>
<feature type="region of interest" description="Disordered" evidence="12">
    <location>
        <begin position="1429"/>
        <end position="1582"/>
    </location>
</feature>
<feature type="compositionally biased region" description="Basic and acidic residues" evidence="12">
    <location>
        <begin position="407"/>
        <end position="421"/>
    </location>
</feature>
<dbReference type="SMART" id="SM00389">
    <property type="entry name" value="HOX"/>
    <property type="match status" value="4"/>
</dbReference>
<dbReference type="GO" id="GO:0005634">
    <property type="term" value="C:nucleus"/>
    <property type="evidence" value="ECO:0007669"/>
    <property type="project" value="UniProtKB-SubCell"/>
</dbReference>
<feature type="region of interest" description="Disordered" evidence="12">
    <location>
        <begin position="1324"/>
        <end position="1344"/>
    </location>
</feature>
<feature type="compositionally biased region" description="Basic and acidic residues" evidence="12">
    <location>
        <begin position="866"/>
        <end position="878"/>
    </location>
</feature>
<feature type="compositionally biased region" description="Basic and acidic residues" evidence="12">
    <location>
        <begin position="1542"/>
        <end position="1554"/>
    </location>
</feature>
<feature type="region of interest" description="Disordered" evidence="12">
    <location>
        <begin position="29"/>
        <end position="71"/>
    </location>
</feature>